<keyword evidence="3" id="KW-0597">Phosphoprotein</keyword>
<dbReference type="EC" id="2.7.13.3" evidence="2"/>
<keyword evidence="6" id="KW-0418">Kinase</keyword>
<dbReference type="PANTHER" id="PTHR41523:SF7">
    <property type="entry name" value="HISTIDINE KINASE"/>
    <property type="match status" value="1"/>
</dbReference>
<dbReference type="NCBIfam" id="TIGR00229">
    <property type="entry name" value="sensory_box"/>
    <property type="match status" value="2"/>
</dbReference>
<organism evidence="9 10">
    <name type="scientific">Erythrobacter westpacificensis</name>
    <dbReference type="NCBI Taxonomy" id="1055231"/>
    <lineage>
        <taxon>Bacteria</taxon>
        <taxon>Pseudomonadati</taxon>
        <taxon>Pseudomonadota</taxon>
        <taxon>Alphaproteobacteria</taxon>
        <taxon>Sphingomonadales</taxon>
        <taxon>Erythrobacteraceae</taxon>
        <taxon>Erythrobacter/Porphyrobacter group</taxon>
        <taxon>Erythrobacter</taxon>
    </lineage>
</organism>
<protein>
    <recommendedName>
        <fullName evidence="2">histidine kinase</fullName>
        <ecNumber evidence="2">2.7.13.3</ecNumber>
    </recommendedName>
</protein>
<dbReference type="Gene3D" id="3.30.565.10">
    <property type="entry name" value="Histidine kinase-like ATPase, C-terminal domain"/>
    <property type="match status" value="1"/>
</dbReference>
<dbReference type="InterPro" id="IPR036890">
    <property type="entry name" value="HATPase_C_sf"/>
</dbReference>
<dbReference type="SUPFAM" id="SSF55874">
    <property type="entry name" value="ATPase domain of HSP90 chaperone/DNA topoisomerase II/histidine kinase"/>
    <property type="match status" value="1"/>
</dbReference>
<evidence type="ECO:0000259" key="8">
    <source>
        <dbReference type="PROSITE" id="PS50112"/>
    </source>
</evidence>
<keyword evidence="4" id="KW-0808">Transferase</keyword>
<dbReference type="PROSITE" id="PS50112">
    <property type="entry name" value="PAS"/>
    <property type="match status" value="1"/>
</dbReference>
<reference evidence="10" key="1">
    <citation type="journal article" date="2019" name="Int. J. Syst. Evol. Microbiol.">
        <title>The Global Catalogue of Microorganisms (GCM) 10K type strain sequencing project: providing services to taxonomists for standard genome sequencing and annotation.</title>
        <authorList>
            <consortium name="The Broad Institute Genomics Platform"/>
            <consortium name="The Broad Institute Genome Sequencing Center for Infectious Disease"/>
            <person name="Wu L."/>
            <person name="Ma J."/>
        </authorList>
    </citation>
    <scope>NUCLEOTIDE SEQUENCE [LARGE SCALE GENOMIC DNA]</scope>
    <source>
        <strain evidence="10">JCM 18014</strain>
    </source>
</reference>
<sequence length="479" mass="53412">MPIDFEALLGLSPNPYVIMDTDLHLVWMNEAYLRATMRQREDIIGRKMFDAFPSDPDTESFRQLNRSLRRVLGTGEVDEIALIRYDIARPDGGLDVRFWSATHTPLLGDDGKVEYILKHTVDVTELHKLRQLRDEMGVVRRADAVEARNRDLQEESRRMTELFEQAPGFVAVLEGPEHRFRMTNEAYRELVGRSDILGLPVREALPEIVDQGFVDILNTVRATGEPYVGRREQVLLESEKGEGASKRFLNFIFQPIFDGDQGVSGIMVQGYDITEEIEFEERQRLLINELNHRVKNTLAIVQGLAGQSFGTVEGSEEAKAIFNGRLQALAAAHNLLTQTSWGSASLHDIVTGSAEATAGDLIQRFDISGPPLTLPPQTSVSLAMIVHELCTNAIKYGALSSDSGSVSVHWDVDDSKREPTLRLVWSESGGPPVEEPSRRGFGTRLISRGLSADQGEVEMEFRPEGLVCTITARLVEEAI</sequence>
<dbReference type="InterPro" id="IPR000014">
    <property type="entry name" value="PAS"/>
</dbReference>
<evidence type="ECO:0000256" key="7">
    <source>
        <dbReference type="ARBA" id="ARBA00022840"/>
    </source>
</evidence>
<evidence type="ECO:0000313" key="9">
    <source>
        <dbReference type="EMBL" id="GAA5050406.1"/>
    </source>
</evidence>
<dbReference type="Pfam" id="PF08448">
    <property type="entry name" value="PAS_4"/>
    <property type="match status" value="2"/>
</dbReference>
<evidence type="ECO:0000256" key="5">
    <source>
        <dbReference type="ARBA" id="ARBA00022741"/>
    </source>
</evidence>
<keyword evidence="7" id="KW-0067">ATP-binding</keyword>
<dbReference type="SUPFAM" id="SSF55785">
    <property type="entry name" value="PYP-like sensor domain (PAS domain)"/>
    <property type="match status" value="2"/>
</dbReference>
<evidence type="ECO:0000256" key="6">
    <source>
        <dbReference type="ARBA" id="ARBA00022777"/>
    </source>
</evidence>
<comment type="caution">
    <text evidence="9">The sequence shown here is derived from an EMBL/GenBank/DDBJ whole genome shotgun (WGS) entry which is preliminary data.</text>
</comment>
<evidence type="ECO:0000256" key="2">
    <source>
        <dbReference type="ARBA" id="ARBA00012438"/>
    </source>
</evidence>
<dbReference type="SMART" id="SM00091">
    <property type="entry name" value="PAS"/>
    <property type="match status" value="2"/>
</dbReference>
<dbReference type="PANTHER" id="PTHR41523">
    <property type="entry name" value="TWO-COMPONENT SYSTEM SENSOR PROTEIN"/>
    <property type="match status" value="1"/>
</dbReference>
<evidence type="ECO:0000256" key="3">
    <source>
        <dbReference type="ARBA" id="ARBA00022553"/>
    </source>
</evidence>
<dbReference type="InterPro" id="IPR013656">
    <property type="entry name" value="PAS_4"/>
</dbReference>
<evidence type="ECO:0000256" key="4">
    <source>
        <dbReference type="ARBA" id="ARBA00022679"/>
    </source>
</evidence>
<accession>A0ABP9K5K6</accession>
<dbReference type="CDD" id="cd00130">
    <property type="entry name" value="PAS"/>
    <property type="match status" value="1"/>
</dbReference>
<dbReference type="Proteomes" id="UP001500518">
    <property type="component" value="Unassembled WGS sequence"/>
</dbReference>
<feature type="domain" description="PAS" evidence="8">
    <location>
        <begin position="5"/>
        <end position="75"/>
    </location>
</feature>
<dbReference type="SMART" id="SM00911">
    <property type="entry name" value="HWE_HK"/>
    <property type="match status" value="1"/>
</dbReference>
<dbReference type="EMBL" id="BAABHV010000009">
    <property type="protein sequence ID" value="GAA5050406.1"/>
    <property type="molecule type" value="Genomic_DNA"/>
</dbReference>
<comment type="catalytic activity">
    <reaction evidence="1">
        <text>ATP + protein L-histidine = ADP + protein N-phospho-L-histidine.</text>
        <dbReference type="EC" id="2.7.13.3"/>
    </reaction>
</comment>
<dbReference type="InterPro" id="IPR035965">
    <property type="entry name" value="PAS-like_dom_sf"/>
</dbReference>
<proteinExistence type="predicted"/>
<gene>
    <name evidence="9" type="ORF">GCM10023208_09370</name>
</gene>
<name>A0ABP9K5K6_9SPHN</name>
<dbReference type="InterPro" id="IPR011102">
    <property type="entry name" value="Sig_transdc_His_kinase_HWE"/>
</dbReference>
<dbReference type="Pfam" id="PF07536">
    <property type="entry name" value="HWE_HK"/>
    <property type="match status" value="1"/>
</dbReference>
<evidence type="ECO:0000313" key="10">
    <source>
        <dbReference type="Proteomes" id="UP001500518"/>
    </source>
</evidence>
<keyword evidence="5" id="KW-0547">Nucleotide-binding</keyword>
<keyword evidence="10" id="KW-1185">Reference proteome</keyword>
<dbReference type="Gene3D" id="3.30.450.20">
    <property type="entry name" value="PAS domain"/>
    <property type="match status" value="2"/>
</dbReference>
<evidence type="ECO:0000256" key="1">
    <source>
        <dbReference type="ARBA" id="ARBA00000085"/>
    </source>
</evidence>